<keyword evidence="14" id="KW-0812">Transmembrane</keyword>
<dbReference type="InterPro" id="IPR006137">
    <property type="entry name" value="NADH_UbQ_OxRdtase-like_20kDa"/>
</dbReference>
<evidence type="ECO:0000256" key="7">
    <source>
        <dbReference type="ARBA" id="ARBA00022723"/>
    </source>
</evidence>
<feature type="region of interest" description="Disordered" evidence="13">
    <location>
        <begin position="446"/>
        <end position="469"/>
    </location>
</feature>
<feature type="domain" description="Cytochrome-c3 hydrogenase C-terminal" evidence="16">
    <location>
        <begin position="320"/>
        <end position="402"/>
    </location>
</feature>
<dbReference type="Pfam" id="PF14720">
    <property type="entry name" value="NiFe_hyd_SSU_C"/>
    <property type="match status" value="1"/>
</dbReference>
<keyword evidence="9" id="KW-0560">Oxidoreductase</keyword>
<dbReference type="GO" id="GO:0009375">
    <property type="term" value="C:ferredoxin hydrogenase complex"/>
    <property type="evidence" value="ECO:0007669"/>
    <property type="project" value="InterPro"/>
</dbReference>
<name>A0A519BK10_9DELT</name>
<comment type="subcellular location">
    <subcellularLocation>
        <location evidence="3">Cell envelope</location>
    </subcellularLocation>
</comment>
<dbReference type="SUPFAM" id="SSF56770">
    <property type="entry name" value="HydA/Nqo6-like"/>
    <property type="match status" value="1"/>
</dbReference>
<comment type="subunit">
    <text evidence="5">Heterodimer of a large and a small subunit.</text>
</comment>
<dbReference type="AlphaFoldDB" id="A0A519BK10"/>
<comment type="cofactor">
    <cofactor evidence="1">
        <name>[3Fe-4S] cluster</name>
        <dbReference type="ChEBI" id="CHEBI:21137"/>
    </cofactor>
</comment>
<keyword evidence="11" id="KW-0411">Iron-sulfur</keyword>
<comment type="caution">
    <text evidence="17">The sequence shown here is derived from an EMBL/GenBank/DDBJ whole genome shotgun (WGS) entry which is preliminary data.</text>
</comment>
<accession>A0A519BK10</accession>
<feature type="compositionally biased region" description="Basic and acidic residues" evidence="13">
    <location>
        <begin position="20"/>
        <end position="35"/>
    </location>
</feature>
<evidence type="ECO:0000256" key="9">
    <source>
        <dbReference type="ARBA" id="ARBA00023002"/>
    </source>
</evidence>
<dbReference type="PANTHER" id="PTHR30013">
    <property type="entry name" value="NIFE / NIFESE HYDROGENASE SMALL SUBUNIT FAMILY MEMBER"/>
    <property type="match status" value="1"/>
</dbReference>
<dbReference type="GO" id="GO:0009055">
    <property type="term" value="F:electron transfer activity"/>
    <property type="evidence" value="ECO:0007669"/>
    <property type="project" value="TreeGrafter"/>
</dbReference>
<evidence type="ECO:0000256" key="11">
    <source>
        <dbReference type="ARBA" id="ARBA00023014"/>
    </source>
</evidence>
<dbReference type="Pfam" id="PF01058">
    <property type="entry name" value="Oxidored_q6"/>
    <property type="match status" value="1"/>
</dbReference>
<proteinExistence type="inferred from homology"/>
<dbReference type="Gene3D" id="3.40.50.700">
    <property type="entry name" value="NADH:ubiquinone oxidoreductase-like, 20kDa subunit"/>
    <property type="match status" value="1"/>
</dbReference>
<keyword evidence="6" id="KW-0004">4Fe-4S</keyword>
<dbReference type="GO" id="GO:0046872">
    <property type="term" value="F:metal ion binding"/>
    <property type="evidence" value="ECO:0007669"/>
    <property type="project" value="UniProtKB-KW"/>
</dbReference>
<dbReference type="GO" id="GO:0016020">
    <property type="term" value="C:membrane"/>
    <property type="evidence" value="ECO:0007669"/>
    <property type="project" value="TreeGrafter"/>
</dbReference>
<dbReference type="GO" id="GO:0051539">
    <property type="term" value="F:4 iron, 4 sulfur cluster binding"/>
    <property type="evidence" value="ECO:0007669"/>
    <property type="project" value="UniProtKB-KW"/>
</dbReference>
<dbReference type="GO" id="GO:0008901">
    <property type="term" value="F:ferredoxin hydrogenase activity"/>
    <property type="evidence" value="ECO:0007669"/>
    <property type="project" value="InterPro"/>
</dbReference>
<dbReference type="GO" id="GO:0044569">
    <property type="term" value="C:[Ni-Fe] hydrogenase complex"/>
    <property type="evidence" value="ECO:0007669"/>
    <property type="project" value="TreeGrafter"/>
</dbReference>
<keyword evidence="8" id="KW-0732">Signal</keyword>
<comment type="similarity">
    <text evidence="4">Belongs to the [NiFe]/[NiFeSe] hydrogenase small subunit family.</text>
</comment>
<keyword evidence="14" id="KW-0472">Membrane</keyword>
<evidence type="ECO:0000256" key="4">
    <source>
        <dbReference type="ARBA" id="ARBA00006605"/>
    </source>
</evidence>
<comment type="cofactor">
    <cofactor evidence="2">
        <name>[4Fe-4S] cluster</name>
        <dbReference type="ChEBI" id="CHEBI:49883"/>
    </cofactor>
</comment>
<evidence type="ECO:0000256" key="2">
    <source>
        <dbReference type="ARBA" id="ARBA00001966"/>
    </source>
</evidence>
<dbReference type="EMBL" id="SGBB01000031">
    <property type="protein sequence ID" value="RZD17586.1"/>
    <property type="molecule type" value="Genomic_DNA"/>
</dbReference>
<evidence type="ECO:0000256" key="3">
    <source>
        <dbReference type="ARBA" id="ARBA00004196"/>
    </source>
</evidence>
<evidence type="ECO:0000259" key="16">
    <source>
        <dbReference type="Pfam" id="PF14720"/>
    </source>
</evidence>
<dbReference type="InterPro" id="IPR001821">
    <property type="entry name" value="NiFe_hydrogenase_ssu"/>
</dbReference>
<dbReference type="NCBIfam" id="TIGR00391">
    <property type="entry name" value="hydA"/>
    <property type="match status" value="1"/>
</dbReference>
<dbReference type="InterPro" id="IPR037148">
    <property type="entry name" value="NiFe-Hase_small_C_sf"/>
</dbReference>
<keyword evidence="10" id="KW-0408">Iron</keyword>
<sequence length="469" mass="51853">MGADNHTKVHIKVKKLKKKDNENNIDSKIKEHGVNESRPALNESKPDNYCVNKASEDFKWDPLRNISEDSDEVLKIIDSRLNNLEKEYFQEKKDINKNFKNVFTANGVSRREFIQWTALLTSALMLPTIFAPRVARAANILTRTPFIWLDMSDCMGNTEAFLRTAHPTPAEIILNYVSVDYMESIMVPAGYQAEARRDGTVKKYKGKYILVVEGAIPTAMNGKFLTIGAKGKTGLEITKSIAKNAGVIIAVGNCASYGGIPAAHPNPTGSVGLSSVTDRQVINIPACPANPVNLVGTLVEYLLIGKAPMLDSLGRPLWAYSGRLHDNCYRRGHFEAGEYVKHWGDDGAKKQYCLYMMGCKGPFTWNNCTVAQYNQDMSFPMRAGHGCIGCSEPAFWDRMTPFEKPNADAKIFMPAVEATADEFGVALFGAAGVGIAAHAIYTGVKKRKNNKNKNKDKNKDDKLNNGDNK</sequence>
<evidence type="ECO:0000256" key="13">
    <source>
        <dbReference type="SAM" id="MobiDB-lite"/>
    </source>
</evidence>
<evidence type="ECO:0000256" key="10">
    <source>
        <dbReference type="ARBA" id="ARBA00023004"/>
    </source>
</evidence>
<keyword evidence="14" id="KW-1133">Transmembrane helix</keyword>
<dbReference type="GO" id="GO:0009061">
    <property type="term" value="P:anaerobic respiration"/>
    <property type="evidence" value="ECO:0007669"/>
    <property type="project" value="TreeGrafter"/>
</dbReference>
<dbReference type="Proteomes" id="UP000319296">
    <property type="component" value="Unassembled WGS sequence"/>
</dbReference>
<dbReference type="InterPro" id="IPR037024">
    <property type="entry name" value="NiFe_Hase_small_N_sf"/>
</dbReference>
<evidence type="ECO:0000256" key="6">
    <source>
        <dbReference type="ARBA" id="ARBA00022485"/>
    </source>
</evidence>
<evidence type="ECO:0000256" key="1">
    <source>
        <dbReference type="ARBA" id="ARBA00001927"/>
    </source>
</evidence>
<protein>
    <submittedName>
        <fullName evidence="17">Hydrogenase</fullName>
    </submittedName>
</protein>
<reference evidence="17 18" key="1">
    <citation type="journal article" date="2019" name="ISME J.">
        <title>Insights into ecological role of a new deltaproteobacterial order Candidatus Acidulodesulfobacterales by metagenomics and metatranscriptomics.</title>
        <authorList>
            <person name="Tan S."/>
            <person name="Liu J."/>
            <person name="Fang Y."/>
            <person name="Hedlund B.P."/>
            <person name="Lian Z.H."/>
            <person name="Huang L.Y."/>
            <person name="Li J.T."/>
            <person name="Huang L.N."/>
            <person name="Li W.J."/>
            <person name="Jiang H.C."/>
            <person name="Dong H.L."/>
            <person name="Shu W.S."/>
        </authorList>
    </citation>
    <scope>NUCLEOTIDE SEQUENCE [LARGE SCALE GENOMIC DNA]</scope>
    <source>
        <strain evidence="17">AP1</strain>
    </source>
</reference>
<dbReference type="Gene3D" id="4.10.480.10">
    <property type="entry name" value="Cytochrome-c3 hydrogenase, C-terminal domain"/>
    <property type="match status" value="1"/>
</dbReference>
<dbReference type="PANTHER" id="PTHR30013:SF7">
    <property type="entry name" value="HYDROGENASE-2 SMALL CHAIN"/>
    <property type="match status" value="1"/>
</dbReference>
<feature type="compositionally biased region" description="Basic and acidic residues" evidence="13">
    <location>
        <begin position="453"/>
        <end position="469"/>
    </location>
</feature>
<evidence type="ECO:0000259" key="15">
    <source>
        <dbReference type="Pfam" id="PF01058"/>
    </source>
</evidence>
<evidence type="ECO:0000256" key="8">
    <source>
        <dbReference type="ARBA" id="ARBA00022729"/>
    </source>
</evidence>
<evidence type="ECO:0000256" key="5">
    <source>
        <dbReference type="ARBA" id="ARBA00011771"/>
    </source>
</evidence>
<keyword evidence="7" id="KW-0479">Metal-binding</keyword>
<dbReference type="GO" id="GO:0051538">
    <property type="term" value="F:3 iron, 4 sulfur cluster binding"/>
    <property type="evidence" value="ECO:0007669"/>
    <property type="project" value="UniProtKB-KW"/>
</dbReference>
<evidence type="ECO:0000256" key="12">
    <source>
        <dbReference type="ARBA" id="ARBA00023291"/>
    </source>
</evidence>
<evidence type="ECO:0000313" key="17">
    <source>
        <dbReference type="EMBL" id="RZD17586.1"/>
    </source>
</evidence>
<dbReference type="PRINTS" id="PR00614">
    <property type="entry name" value="NIHGNASESMLL"/>
</dbReference>
<keyword evidence="12" id="KW-0003">3Fe-4S</keyword>
<evidence type="ECO:0000313" key="18">
    <source>
        <dbReference type="Proteomes" id="UP000319296"/>
    </source>
</evidence>
<gene>
    <name evidence="17" type="ORF">EVG15_10435</name>
</gene>
<organism evidence="17 18">
    <name type="scientific">Candidatus Acididesulfobacter diazotrophicus</name>
    <dbReference type="NCBI Taxonomy" id="2597226"/>
    <lineage>
        <taxon>Bacteria</taxon>
        <taxon>Deltaproteobacteria</taxon>
        <taxon>Candidatus Acidulodesulfobacterales</taxon>
        <taxon>Candidatus Acididesulfobacter</taxon>
    </lineage>
</organism>
<evidence type="ECO:0000256" key="14">
    <source>
        <dbReference type="SAM" id="Phobius"/>
    </source>
</evidence>
<dbReference type="InterPro" id="IPR027394">
    <property type="entry name" value="Cytochrome-c3_hydrogenase_C"/>
</dbReference>
<feature type="domain" description="NADH:ubiquinone oxidoreductase-like 20kDa subunit" evidence="15">
    <location>
        <begin position="154"/>
        <end position="300"/>
    </location>
</feature>
<feature type="transmembrane region" description="Helical" evidence="14">
    <location>
        <begin position="423"/>
        <end position="444"/>
    </location>
</feature>
<dbReference type="GO" id="GO:0030313">
    <property type="term" value="C:cell envelope"/>
    <property type="evidence" value="ECO:0007669"/>
    <property type="project" value="UniProtKB-SubCell"/>
</dbReference>
<feature type="region of interest" description="Disordered" evidence="13">
    <location>
        <begin position="20"/>
        <end position="46"/>
    </location>
</feature>